<evidence type="ECO:0000313" key="3">
    <source>
        <dbReference type="Proteomes" id="UP000584642"/>
    </source>
</evidence>
<feature type="domain" description="Pyrroloquinoline quinone-dependent pyranose dehydrogenase beta-propeller" evidence="1">
    <location>
        <begin position="37"/>
        <end position="373"/>
    </location>
</feature>
<dbReference type="InterPro" id="IPR011042">
    <property type="entry name" value="6-blade_b-propeller_TolB-like"/>
</dbReference>
<dbReference type="PANTHER" id="PTHR33546:SF1">
    <property type="entry name" value="LARGE, MULTIFUNCTIONAL SECRETED PROTEIN"/>
    <property type="match status" value="1"/>
</dbReference>
<dbReference type="Proteomes" id="UP000584642">
    <property type="component" value="Unassembled WGS sequence"/>
</dbReference>
<dbReference type="EMBL" id="JABFDB010000045">
    <property type="protein sequence ID" value="NYZ24790.1"/>
    <property type="molecule type" value="Genomic_DNA"/>
</dbReference>
<evidence type="ECO:0000313" key="2">
    <source>
        <dbReference type="EMBL" id="NYZ24790.1"/>
    </source>
</evidence>
<name>A0ABX2TLY0_9PROT</name>
<sequence length="390" mass="42127">MALAADPPPGTLRIVSHVTKPEMVEATPERVEGLSHPAGFSVSRFADGLGAPRLMAVADDGAVYVTRRAPGDVVMLRDTDGDGRADQTRTVLELPMVHGIAIHGRTLYLATVTELFRAELKPDGSVGEPVRIIGDLPDGGQHPNRSLGVGPDGKLYVGVGSTCNACPEINPENATILRVEPDGSGRAIVAKGLRNTIGFGWEPTTGVLYGMDQGIDWLGDDEQPEEFNRIEEGKDYGWPYVFSDRKINPALKPPGRNPDAYAKGTEQPILYYTAHAAPMQMVFYNGHGFPPEYRDDAFVAMHGSWNRAMPSGYEVVRVRFDDGKPVAVEPFVGGFLSRQDDGSWTAFGRPVGLAVAKDGALLVSDDANGVIHRVAYTDPQVGERRQPTKP</sequence>
<dbReference type="SUPFAM" id="SSF50952">
    <property type="entry name" value="Soluble quinoprotein glucose dehydrogenase"/>
    <property type="match status" value="1"/>
</dbReference>
<dbReference type="Pfam" id="PF22807">
    <property type="entry name" value="TrAA12"/>
    <property type="match status" value="1"/>
</dbReference>
<dbReference type="InterPro" id="IPR011041">
    <property type="entry name" value="Quinoprot_gluc/sorb_DH_b-prop"/>
</dbReference>
<protein>
    <submittedName>
        <fullName evidence="2">Sorbosone dehydrogenase family protein</fullName>
    </submittedName>
</protein>
<evidence type="ECO:0000259" key="1">
    <source>
        <dbReference type="Pfam" id="PF22807"/>
    </source>
</evidence>
<keyword evidence="3" id="KW-1185">Reference proteome</keyword>
<comment type="caution">
    <text evidence="2">The sequence shown here is derived from an EMBL/GenBank/DDBJ whole genome shotgun (WGS) entry which is preliminary data.</text>
</comment>
<dbReference type="Gene3D" id="2.120.10.30">
    <property type="entry name" value="TolB, C-terminal domain"/>
    <property type="match status" value="1"/>
</dbReference>
<dbReference type="PANTHER" id="PTHR33546">
    <property type="entry name" value="LARGE, MULTIFUNCTIONAL SECRETED PROTEIN-RELATED"/>
    <property type="match status" value="1"/>
</dbReference>
<reference evidence="2 3" key="1">
    <citation type="submission" date="2020-05" db="EMBL/GenBank/DDBJ databases">
        <title>Azospirillum oleiclasticum sp. nov, a nitrogen-fixing and heavy crude oil-emulsifying bacterium isolated from the crude oil of Yumen Oilfield.</title>
        <authorList>
            <person name="Wu D."/>
            <person name="Cai M."/>
            <person name="Zhang X."/>
        </authorList>
    </citation>
    <scope>NUCLEOTIDE SEQUENCE [LARGE SCALE GENOMIC DNA]</scope>
    <source>
        <strain evidence="2 3">ROY-1-1-2</strain>
    </source>
</reference>
<gene>
    <name evidence="2" type="ORF">HND93_34235</name>
</gene>
<dbReference type="InterPro" id="IPR054539">
    <property type="entry name" value="Beta-prop_PDH"/>
</dbReference>
<accession>A0ABX2TLY0</accession>
<organism evidence="2 3">
    <name type="scientific">Azospirillum oleiclasticum</name>
    <dbReference type="NCBI Taxonomy" id="2735135"/>
    <lineage>
        <taxon>Bacteria</taxon>
        <taxon>Pseudomonadati</taxon>
        <taxon>Pseudomonadota</taxon>
        <taxon>Alphaproteobacteria</taxon>
        <taxon>Rhodospirillales</taxon>
        <taxon>Azospirillaceae</taxon>
        <taxon>Azospirillum</taxon>
    </lineage>
</organism>
<proteinExistence type="predicted"/>